<evidence type="ECO:0000313" key="3">
    <source>
        <dbReference type="Proteomes" id="UP001344906"/>
    </source>
</evidence>
<keyword evidence="1" id="KW-1133">Transmembrane helix</keyword>
<gene>
    <name evidence="2" type="ORF">KDH_74530</name>
</gene>
<feature type="transmembrane region" description="Helical" evidence="1">
    <location>
        <begin position="48"/>
        <end position="69"/>
    </location>
</feature>
<sequence>MKAIHSISLIGRLALMAALVLGLILWIMQIGAISVHISSVLNTILRDIHQLLGVSGAILLIALGVVAMLRPGARSWAAAGILYAFVFPAFGLLQETLLLGGLHWLVQIVHLLLGIGAMYLAREIERRYQRLIQDVEGGIVPVATATPPLGSQRATN</sequence>
<feature type="transmembrane region" description="Helical" evidence="1">
    <location>
        <begin position="9"/>
        <end position="28"/>
    </location>
</feature>
<dbReference type="Proteomes" id="UP001344906">
    <property type="component" value="Unassembled WGS sequence"/>
</dbReference>
<proteinExistence type="predicted"/>
<evidence type="ECO:0000313" key="2">
    <source>
        <dbReference type="EMBL" id="GLV60634.1"/>
    </source>
</evidence>
<comment type="caution">
    <text evidence="2">The sequence shown here is derived from an EMBL/GenBank/DDBJ whole genome shotgun (WGS) entry which is preliminary data.</text>
</comment>
<feature type="transmembrane region" description="Helical" evidence="1">
    <location>
        <begin position="76"/>
        <end position="93"/>
    </location>
</feature>
<name>A0ABQ6G276_9CHLR</name>
<evidence type="ECO:0000256" key="1">
    <source>
        <dbReference type="SAM" id="Phobius"/>
    </source>
</evidence>
<accession>A0ABQ6G276</accession>
<protein>
    <submittedName>
        <fullName evidence="2">Uncharacterized protein</fullName>
    </submittedName>
</protein>
<keyword evidence="1" id="KW-0812">Transmembrane</keyword>
<reference evidence="2 3" key="1">
    <citation type="submission" date="2023-02" db="EMBL/GenBank/DDBJ databases">
        <title>Dictyobacter halimunensis sp. nov., a new member of the class Ktedonobacteria from forest soil in a geothermal area.</title>
        <authorList>
            <person name="Rachmania M.K."/>
            <person name="Ningsih F."/>
            <person name="Sakai Y."/>
            <person name="Yabe S."/>
            <person name="Yokota A."/>
            <person name="Sjamsuridzal W."/>
        </authorList>
    </citation>
    <scope>NUCLEOTIDE SEQUENCE [LARGE SCALE GENOMIC DNA]</scope>
    <source>
        <strain evidence="2 3">S3.2.2.5</strain>
    </source>
</reference>
<feature type="transmembrane region" description="Helical" evidence="1">
    <location>
        <begin position="99"/>
        <end position="121"/>
    </location>
</feature>
<keyword evidence="1" id="KW-0472">Membrane</keyword>
<organism evidence="2 3">
    <name type="scientific">Dictyobacter halimunensis</name>
    <dbReference type="NCBI Taxonomy" id="3026934"/>
    <lineage>
        <taxon>Bacteria</taxon>
        <taxon>Bacillati</taxon>
        <taxon>Chloroflexota</taxon>
        <taxon>Ktedonobacteria</taxon>
        <taxon>Ktedonobacterales</taxon>
        <taxon>Dictyobacteraceae</taxon>
        <taxon>Dictyobacter</taxon>
    </lineage>
</organism>
<keyword evidence="3" id="KW-1185">Reference proteome</keyword>
<dbReference type="EMBL" id="BSRI01000002">
    <property type="protein sequence ID" value="GLV60634.1"/>
    <property type="molecule type" value="Genomic_DNA"/>
</dbReference>